<dbReference type="PANTHER" id="PTHR12818:SF0">
    <property type="entry name" value="TRNA (ADENINE(37)-N6)-METHYLTRANSFERASE"/>
    <property type="match status" value="1"/>
</dbReference>
<evidence type="ECO:0000256" key="2">
    <source>
        <dbReference type="ARBA" id="ARBA00033753"/>
    </source>
</evidence>
<dbReference type="InterPro" id="IPR036414">
    <property type="entry name" value="YaeB_N_sf"/>
</dbReference>
<dbReference type="AlphaFoldDB" id="X1SEL4"/>
<feature type="non-terminal residue" evidence="4">
    <location>
        <position position="1"/>
    </location>
</feature>
<gene>
    <name evidence="4" type="ORF">S12H4_13776</name>
</gene>
<dbReference type="EMBL" id="BARW01006558">
    <property type="protein sequence ID" value="GAI77571.1"/>
    <property type="molecule type" value="Genomic_DNA"/>
</dbReference>
<keyword evidence="1" id="KW-0949">S-adenosyl-L-methionine</keyword>
<dbReference type="InterPro" id="IPR023370">
    <property type="entry name" value="TrmO-like_N"/>
</dbReference>
<evidence type="ECO:0000256" key="1">
    <source>
        <dbReference type="ARBA" id="ARBA00022691"/>
    </source>
</evidence>
<organism evidence="4">
    <name type="scientific">marine sediment metagenome</name>
    <dbReference type="NCBI Taxonomy" id="412755"/>
    <lineage>
        <taxon>unclassified sequences</taxon>
        <taxon>metagenomes</taxon>
        <taxon>ecological metagenomes</taxon>
    </lineage>
</organism>
<dbReference type="PANTHER" id="PTHR12818">
    <property type="entry name" value="TRNA (ADENINE(37)-N6)-METHYLTRANSFERASE"/>
    <property type="match status" value="1"/>
</dbReference>
<accession>X1SEL4</accession>
<proteinExistence type="inferred from homology"/>
<sequence>PVGYVRIEGDDPIEANYFIDVLEPYRSALKELDKFSHVMIFWWAHEMDKEEYRNVDDWAIDVPYAEGAPTTGIFATRAEYRPNPMGLTTCGILDVDNKKGIIKIEGIDAFNGTPVFDLKAYFPICDRVRDCHIAPWLKDWPEYLEDGIIWWQKQGFFEEET</sequence>
<dbReference type="InterPro" id="IPR036413">
    <property type="entry name" value="YaeB-like_sf"/>
</dbReference>
<dbReference type="SUPFAM" id="SSF118196">
    <property type="entry name" value="YaeB-like"/>
    <property type="match status" value="1"/>
</dbReference>
<comment type="similarity">
    <text evidence="2">Belongs to the tRNA methyltransferase O family.</text>
</comment>
<dbReference type="Pfam" id="PF01980">
    <property type="entry name" value="TrmO_N"/>
    <property type="match status" value="1"/>
</dbReference>
<dbReference type="Gene3D" id="2.40.30.70">
    <property type="entry name" value="YaeB-like"/>
    <property type="match status" value="1"/>
</dbReference>
<dbReference type="PROSITE" id="PS51668">
    <property type="entry name" value="TSAA_2"/>
    <property type="match status" value="1"/>
</dbReference>
<reference evidence="4" key="1">
    <citation type="journal article" date="2014" name="Front. Microbiol.">
        <title>High frequency of phylogenetically diverse reductive dehalogenase-homologous genes in deep subseafloor sedimentary metagenomes.</title>
        <authorList>
            <person name="Kawai M."/>
            <person name="Futagami T."/>
            <person name="Toyoda A."/>
            <person name="Takaki Y."/>
            <person name="Nishi S."/>
            <person name="Hori S."/>
            <person name="Arai W."/>
            <person name="Tsubouchi T."/>
            <person name="Morono Y."/>
            <person name="Uchiyama I."/>
            <person name="Ito T."/>
            <person name="Fujiyama A."/>
            <person name="Inagaki F."/>
            <person name="Takami H."/>
        </authorList>
    </citation>
    <scope>NUCLEOTIDE SEQUENCE</scope>
    <source>
        <strain evidence="4">Expedition CK06-06</strain>
    </source>
</reference>
<protein>
    <recommendedName>
        <fullName evidence="3">TsaA-like domain-containing protein</fullName>
    </recommendedName>
</protein>
<comment type="caution">
    <text evidence="4">The sequence shown here is derived from an EMBL/GenBank/DDBJ whole genome shotgun (WGS) entry which is preliminary data.</text>
</comment>
<dbReference type="InterPro" id="IPR040372">
    <property type="entry name" value="YaeB-like"/>
</dbReference>
<evidence type="ECO:0000259" key="3">
    <source>
        <dbReference type="PROSITE" id="PS51668"/>
    </source>
</evidence>
<feature type="domain" description="TsaA-like" evidence="3">
    <location>
        <begin position="1"/>
        <end position="130"/>
    </location>
</feature>
<evidence type="ECO:0000313" key="4">
    <source>
        <dbReference type="EMBL" id="GAI77571.1"/>
    </source>
</evidence>
<name>X1SEL4_9ZZZZ</name>